<feature type="transmembrane region" description="Helical" evidence="6">
    <location>
        <begin position="293"/>
        <end position="319"/>
    </location>
</feature>
<dbReference type="PANTHER" id="PTHR30250">
    <property type="entry name" value="PST FAMILY PREDICTED COLANIC ACID TRANSPORTER"/>
    <property type="match status" value="1"/>
</dbReference>
<feature type="transmembrane region" description="Helical" evidence="6">
    <location>
        <begin position="210"/>
        <end position="229"/>
    </location>
</feature>
<evidence type="ECO:0000256" key="2">
    <source>
        <dbReference type="ARBA" id="ARBA00022475"/>
    </source>
</evidence>
<keyword evidence="3 6" id="KW-0812">Transmembrane</keyword>
<dbReference type="OrthoDB" id="9815702at2"/>
<feature type="transmembrane region" description="Helical" evidence="6">
    <location>
        <begin position="146"/>
        <end position="164"/>
    </location>
</feature>
<comment type="subcellular location">
    <subcellularLocation>
        <location evidence="1">Cell membrane</location>
        <topology evidence="1">Multi-pass membrane protein</topology>
    </subcellularLocation>
</comment>
<dbReference type="Pfam" id="PF01943">
    <property type="entry name" value="Polysacc_synt"/>
    <property type="match status" value="1"/>
</dbReference>
<evidence type="ECO:0000256" key="6">
    <source>
        <dbReference type="SAM" id="Phobius"/>
    </source>
</evidence>
<keyword evidence="2" id="KW-1003">Cell membrane</keyword>
<sequence>MKSSIKKNYIYSVLYQILIIIVPLITAPYLTRVMGAKKLGIYSYTNSVAYYFYLFAMLGISNYGNRSIASVRDDKKKMNTVFSELIVMQISFGIIVASIYILYLIYLYTTTSIYFIPSVIWSPYVISGLFDINWFFWGIEKFSITVFRNVVIKILTTIGIFLFVRSQNDINIYIALISGSFVLSAVVLWTKLHRYVSFKLPRISLVYSHFKSNFILFIPVIAVSIYTVMDKIMLGQMSGMQNLGFYDNVQKIMTIPTGLVTALGIVMLPRIANLVANGKRDEVNTYIDMSMQFSSFFSVAIAFGLAAIAPTFTIIYFGGEFQGTSFMMELFSITIIFIAWANVIRTQYLIPCGKDKIYILSVCVGAIVNLIVNLILIPRLKDIGAVVGTIFAEFVVAFIQTWAVRKELPVYMFFKNSIIFIIPGFAMSIFTRGIGRYLGITLTSLIVQVIFGIIVYCVGIGVYLFNSNSLLANRVKITLNKYLKRN</sequence>
<keyword evidence="8" id="KW-1185">Reference proteome</keyword>
<dbReference type="RefSeq" id="WP_078711974.1">
    <property type="nucleotide sequence ID" value="NZ_FUWY01000004.1"/>
</dbReference>
<feature type="transmembrane region" description="Helical" evidence="6">
    <location>
        <begin position="383"/>
        <end position="403"/>
    </location>
</feature>
<dbReference type="EMBL" id="FUWY01000004">
    <property type="protein sequence ID" value="SJZ77124.1"/>
    <property type="molecule type" value="Genomic_DNA"/>
</dbReference>
<dbReference type="InterPro" id="IPR050833">
    <property type="entry name" value="Poly_Biosynth_Transport"/>
</dbReference>
<evidence type="ECO:0000256" key="4">
    <source>
        <dbReference type="ARBA" id="ARBA00022989"/>
    </source>
</evidence>
<feature type="transmembrane region" description="Helical" evidence="6">
    <location>
        <begin position="170"/>
        <end position="189"/>
    </location>
</feature>
<name>A0A1T4NCZ1_9FIRM</name>
<dbReference type="Proteomes" id="UP000243297">
    <property type="component" value="Unassembled WGS sequence"/>
</dbReference>
<feature type="transmembrane region" description="Helical" evidence="6">
    <location>
        <begin position="410"/>
        <end position="431"/>
    </location>
</feature>
<feature type="transmembrane region" description="Helical" evidence="6">
    <location>
        <begin position="357"/>
        <end position="377"/>
    </location>
</feature>
<keyword evidence="5 6" id="KW-0472">Membrane</keyword>
<accession>A0A1T4NCZ1</accession>
<dbReference type="CDD" id="cd13128">
    <property type="entry name" value="MATE_Wzx_like"/>
    <property type="match status" value="1"/>
</dbReference>
<evidence type="ECO:0000313" key="7">
    <source>
        <dbReference type="EMBL" id="SJZ77124.1"/>
    </source>
</evidence>
<dbReference type="GO" id="GO:0005886">
    <property type="term" value="C:plasma membrane"/>
    <property type="evidence" value="ECO:0007669"/>
    <property type="project" value="UniProtKB-SubCell"/>
</dbReference>
<feature type="transmembrane region" description="Helical" evidence="6">
    <location>
        <begin position="437"/>
        <end position="465"/>
    </location>
</feature>
<protein>
    <submittedName>
        <fullName evidence="7">Membrane protein involved in the export of O-antigen and teichoic acid</fullName>
    </submittedName>
</protein>
<proteinExistence type="predicted"/>
<dbReference type="STRING" id="118967.SAMN02745191_1577"/>
<dbReference type="PANTHER" id="PTHR30250:SF11">
    <property type="entry name" value="O-ANTIGEN TRANSPORTER-RELATED"/>
    <property type="match status" value="1"/>
</dbReference>
<organism evidence="7 8">
    <name type="scientific">Anaerorhabdus furcosa</name>
    <dbReference type="NCBI Taxonomy" id="118967"/>
    <lineage>
        <taxon>Bacteria</taxon>
        <taxon>Bacillati</taxon>
        <taxon>Bacillota</taxon>
        <taxon>Erysipelotrichia</taxon>
        <taxon>Erysipelotrichales</taxon>
        <taxon>Erysipelotrichaceae</taxon>
        <taxon>Anaerorhabdus</taxon>
    </lineage>
</organism>
<dbReference type="InterPro" id="IPR002797">
    <property type="entry name" value="Polysacc_synth"/>
</dbReference>
<feature type="transmembrane region" description="Helical" evidence="6">
    <location>
        <begin position="249"/>
        <end position="272"/>
    </location>
</feature>
<evidence type="ECO:0000256" key="3">
    <source>
        <dbReference type="ARBA" id="ARBA00022692"/>
    </source>
</evidence>
<feature type="transmembrane region" description="Helical" evidence="6">
    <location>
        <begin position="85"/>
        <end position="108"/>
    </location>
</feature>
<keyword evidence="4 6" id="KW-1133">Transmembrane helix</keyword>
<feature type="transmembrane region" description="Helical" evidence="6">
    <location>
        <begin position="114"/>
        <end position="134"/>
    </location>
</feature>
<dbReference type="AlphaFoldDB" id="A0A1T4NCZ1"/>
<reference evidence="8" key="1">
    <citation type="submission" date="2017-02" db="EMBL/GenBank/DDBJ databases">
        <authorList>
            <person name="Varghese N."/>
            <person name="Submissions S."/>
        </authorList>
    </citation>
    <scope>NUCLEOTIDE SEQUENCE [LARGE SCALE GENOMIC DNA]</scope>
    <source>
        <strain evidence="8">ATCC 25662</strain>
    </source>
</reference>
<feature type="transmembrane region" description="Helical" evidence="6">
    <location>
        <begin position="41"/>
        <end position="64"/>
    </location>
</feature>
<evidence type="ECO:0000313" key="8">
    <source>
        <dbReference type="Proteomes" id="UP000243297"/>
    </source>
</evidence>
<feature type="transmembrane region" description="Helical" evidence="6">
    <location>
        <begin position="9"/>
        <end position="29"/>
    </location>
</feature>
<evidence type="ECO:0000256" key="1">
    <source>
        <dbReference type="ARBA" id="ARBA00004651"/>
    </source>
</evidence>
<gene>
    <name evidence="7" type="ORF">SAMN02745191_1577</name>
</gene>
<evidence type="ECO:0000256" key="5">
    <source>
        <dbReference type="ARBA" id="ARBA00023136"/>
    </source>
</evidence>
<feature type="transmembrane region" description="Helical" evidence="6">
    <location>
        <begin position="325"/>
        <end position="345"/>
    </location>
</feature>